<keyword evidence="1" id="KW-0106">Calcium</keyword>
<feature type="compositionally biased region" description="Basic and acidic residues" evidence="2">
    <location>
        <begin position="97"/>
        <end position="107"/>
    </location>
</feature>
<dbReference type="AlphaFoldDB" id="A0AAD7UCL9"/>
<evidence type="ECO:0000256" key="1">
    <source>
        <dbReference type="ARBA" id="ARBA00022837"/>
    </source>
</evidence>
<comment type="caution">
    <text evidence="4">The sequence shown here is derived from an EMBL/GenBank/DDBJ whole genome shotgun (WGS) entry which is preliminary data.</text>
</comment>
<proteinExistence type="predicted"/>
<dbReference type="PROSITE" id="PS50222">
    <property type="entry name" value="EF_HAND_2"/>
    <property type="match status" value="1"/>
</dbReference>
<dbReference type="EMBL" id="JAQMWT010000443">
    <property type="protein sequence ID" value="KAJ8601253.1"/>
    <property type="molecule type" value="Genomic_DNA"/>
</dbReference>
<keyword evidence="5" id="KW-1185">Reference proteome</keyword>
<organism evidence="4 5">
    <name type="scientific">Chrysophaeum taylorii</name>
    <dbReference type="NCBI Taxonomy" id="2483200"/>
    <lineage>
        <taxon>Eukaryota</taxon>
        <taxon>Sar</taxon>
        <taxon>Stramenopiles</taxon>
        <taxon>Ochrophyta</taxon>
        <taxon>Pelagophyceae</taxon>
        <taxon>Pelagomonadales</taxon>
        <taxon>Pelagomonadaceae</taxon>
        <taxon>Chrysophaeum</taxon>
    </lineage>
</organism>
<evidence type="ECO:0000259" key="3">
    <source>
        <dbReference type="PROSITE" id="PS50222"/>
    </source>
</evidence>
<dbReference type="Proteomes" id="UP001230188">
    <property type="component" value="Unassembled WGS sequence"/>
</dbReference>
<gene>
    <name evidence="4" type="ORF">CTAYLR_003264</name>
</gene>
<protein>
    <recommendedName>
        <fullName evidence="3">EF-hand domain-containing protein</fullName>
    </recommendedName>
</protein>
<dbReference type="InterPro" id="IPR018247">
    <property type="entry name" value="EF_Hand_1_Ca_BS"/>
</dbReference>
<dbReference type="Gene3D" id="1.10.238.10">
    <property type="entry name" value="EF-hand"/>
    <property type="match status" value="1"/>
</dbReference>
<dbReference type="GO" id="GO:0005509">
    <property type="term" value="F:calcium ion binding"/>
    <property type="evidence" value="ECO:0007669"/>
    <property type="project" value="InterPro"/>
</dbReference>
<reference evidence="4" key="1">
    <citation type="submission" date="2023-01" db="EMBL/GenBank/DDBJ databases">
        <title>Metagenome sequencing of chrysophaentin producing Chrysophaeum taylorii.</title>
        <authorList>
            <person name="Davison J."/>
            <person name="Bewley C."/>
        </authorList>
    </citation>
    <scope>NUCLEOTIDE SEQUENCE</scope>
    <source>
        <strain evidence="4">NIES-1699</strain>
    </source>
</reference>
<evidence type="ECO:0000256" key="2">
    <source>
        <dbReference type="SAM" id="MobiDB-lite"/>
    </source>
</evidence>
<sequence>MTVVAAKQEIMQTYSASELYEILYPAPAKSATPQAMPRRAAHKAPTLRPSASSVELDEKWTDLQWLTNQLHSMELRIESEARRPEQPSKLPLATPKRGTEAPPDEHPVVSAKAARQQAYMERLTARHYGKRERRRATAARLQRHALVEHDATQTAIHKLGYAAAMFKPGSFSGTYERALNSEVMTPTMLDDFLRRNFDVKLTPAELGCVVRFMDVNGDGCVDATEFLREFWKFGMVEHRRAKEARLREKQRAERRDAALRATALARFASPRPVTVAETYTVEDLAQAEDSLANAAADFDNDSVYAHNIRQLFDGPPMTAAELADTIRRVWHVCLTSSQIAAIMATYDVDQNGVVDGTEFYHFFTALGRRERARRLRVANLDKARRRHRADVFQRRVQATYGSVRHAKIEWPETVKVKSIIRAKTAPAASQ</sequence>
<feature type="region of interest" description="Disordered" evidence="2">
    <location>
        <begin position="78"/>
        <end position="110"/>
    </location>
</feature>
<feature type="domain" description="EF-hand" evidence="3">
    <location>
        <begin position="334"/>
        <end position="369"/>
    </location>
</feature>
<evidence type="ECO:0000313" key="5">
    <source>
        <dbReference type="Proteomes" id="UP001230188"/>
    </source>
</evidence>
<dbReference type="InterPro" id="IPR002048">
    <property type="entry name" value="EF_hand_dom"/>
</dbReference>
<evidence type="ECO:0000313" key="4">
    <source>
        <dbReference type="EMBL" id="KAJ8601253.1"/>
    </source>
</evidence>
<dbReference type="InterPro" id="IPR011992">
    <property type="entry name" value="EF-hand-dom_pair"/>
</dbReference>
<dbReference type="PROSITE" id="PS00018">
    <property type="entry name" value="EF_HAND_1"/>
    <property type="match status" value="2"/>
</dbReference>
<accession>A0AAD7UCL9</accession>
<dbReference type="SUPFAM" id="SSF47473">
    <property type="entry name" value="EF-hand"/>
    <property type="match status" value="1"/>
</dbReference>
<name>A0AAD7UCL9_9STRA</name>